<proteinExistence type="predicted"/>
<dbReference type="Proteomes" id="UP000219048">
    <property type="component" value="Unassembled WGS sequence"/>
</dbReference>
<gene>
    <name evidence="2" type="ORF">SAMN06265377_3572</name>
</gene>
<dbReference type="OrthoDB" id="1454796at2"/>
<reference evidence="3" key="1">
    <citation type="submission" date="2017-09" db="EMBL/GenBank/DDBJ databases">
        <authorList>
            <person name="Varghese N."/>
            <person name="Submissions S."/>
        </authorList>
    </citation>
    <scope>NUCLEOTIDE SEQUENCE [LARGE SCALE GENOMIC DNA]</scope>
    <source>
        <strain evidence="3">DSM 25885</strain>
    </source>
</reference>
<keyword evidence="1" id="KW-0472">Membrane</keyword>
<keyword evidence="1" id="KW-1133">Transmembrane helix</keyword>
<evidence type="ECO:0000313" key="2">
    <source>
        <dbReference type="EMBL" id="SNZ01730.1"/>
    </source>
</evidence>
<sequence>MNIKLTKEQSQMGDDFLRKLLSDGTLERNTVYEFFNDRDLAIVVCKTLEQKGIISLSGPTYNDPFVIAVPEDGISTFLKNGGLSKIAADREKQDTTKAKDEEIRDLTAKNLRLQNRQMKRAVLYSIIGFIVGVIATNLKDILIFFNVIKFPD</sequence>
<evidence type="ECO:0000313" key="3">
    <source>
        <dbReference type="Proteomes" id="UP000219048"/>
    </source>
</evidence>
<dbReference type="EMBL" id="OBEH01000007">
    <property type="protein sequence ID" value="SNZ01730.1"/>
    <property type="molecule type" value="Genomic_DNA"/>
</dbReference>
<accession>A0A285MX02</accession>
<dbReference type="AlphaFoldDB" id="A0A285MX02"/>
<keyword evidence="3" id="KW-1185">Reference proteome</keyword>
<keyword evidence="1" id="KW-0812">Transmembrane</keyword>
<name>A0A285MX02_9FLAO</name>
<protein>
    <submittedName>
        <fullName evidence="2">Uncharacterized protein</fullName>
    </submittedName>
</protein>
<feature type="transmembrane region" description="Helical" evidence="1">
    <location>
        <begin position="121"/>
        <end position="148"/>
    </location>
</feature>
<organism evidence="2 3">
    <name type="scientific">Flagellimonas pacifica</name>
    <dbReference type="NCBI Taxonomy" id="1247520"/>
    <lineage>
        <taxon>Bacteria</taxon>
        <taxon>Pseudomonadati</taxon>
        <taxon>Bacteroidota</taxon>
        <taxon>Flavobacteriia</taxon>
        <taxon>Flavobacteriales</taxon>
        <taxon>Flavobacteriaceae</taxon>
        <taxon>Flagellimonas</taxon>
    </lineage>
</organism>
<dbReference type="RefSeq" id="WP_097047172.1">
    <property type="nucleotide sequence ID" value="NZ_OBEH01000007.1"/>
</dbReference>
<evidence type="ECO:0000256" key="1">
    <source>
        <dbReference type="SAM" id="Phobius"/>
    </source>
</evidence>